<dbReference type="OrthoDB" id="10052460at2759"/>
<evidence type="ECO:0000256" key="1">
    <source>
        <dbReference type="SAM" id="MobiDB-lite"/>
    </source>
</evidence>
<dbReference type="Proteomes" id="UP000663829">
    <property type="component" value="Unassembled WGS sequence"/>
</dbReference>
<dbReference type="Proteomes" id="UP000681722">
    <property type="component" value="Unassembled WGS sequence"/>
</dbReference>
<protein>
    <submittedName>
        <fullName evidence="2">Uncharacterized protein</fullName>
    </submittedName>
</protein>
<comment type="caution">
    <text evidence="2">The sequence shown here is derived from an EMBL/GenBank/DDBJ whole genome shotgun (WGS) entry which is preliminary data.</text>
</comment>
<dbReference type="EMBL" id="CAJOBC010004388">
    <property type="protein sequence ID" value="CAF3825709.1"/>
    <property type="molecule type" value="Genomic_DNA"/>
</dbReference>
<dbReference type="AlphaFoldDB" id="A0A814L0N7"/>
<feature type="compositionally biased region" description="Basic and acidic residues" evidence="1">
    <location>
        <begin position="1"/>
        <end position="12"/>
    </location>
</feature>
<evidence type="ECO:0000313" key="4">
    <source>
        <dbReference type="Proteomes" id="UP000663829"/>
    </source>
</evidence>
<reference evidence="2" key="1">
    <citation type="submission" date="2021-02" db="EMBL/GenBank/DDBJ databases">
        <authorList>
            <person name="Nowell W R."/>
        </authorList>
    </citation>
    <scope>NUCLEOTIDE SEQUENCE</scope>
</reference>
<feature type="region of interest" description="Disordered" evidence="1">
    <location>
        <begin position="1"/>
        <end position="31"/>
    </location>
</feature>
<keyword evidence="4" id="KW-1185">Reference proteome</keyword>
<sequence length="104" mass="12859">TPQRTVRIEQRRSPGSHEQYNQQKNRRRRARRYEHEVIRSIYHKFSVTKVKRIVRSINIRYVNFNIVGHTLFIGMKDERSRAQLEQMLHDNIFTESHYYRLYPQ</sequence>
<feature type="non-terminal residue" evidence="2">
    <location>
        <position position="1"/>
    </location>
</feature>
<organism evidence="2 4">
    <name type="scientific">Didymodactylos carnosus</name>
    <dbReference type="NCBI Taxonomy" id="1234261"/>
    <lineage>
        <taxon>Eukaryota</taxon>
        <taxon>Metazoa</taxon>
        <taxon>Spiralia</taxon>
        <taxon>Gnathifera</taxon>
        <taxon>Rotifera</taxon>
        <taxon>Eurotatoria</taxon>
        <taxon>Bdelloidea</taxon>
        <taxon>Philodinida</taxon>
        <taxon>Philodinidae</taxon>
        <taxon>Didymodactylos</taxon>
    </lineage>
</organism>
<proteinExistence type="predicted"/>
<dbReference type="EMBL" id="CAJNOQ010004388">
    <property type="protein sequence ID" value="CAF1056795.1"/>
    <property type="molecule type" value="Genomic_DNA"/>
</dbReference>
<evidence type="ECO:0000313" key="2">
    <source>
        <dbReference type="EMBL" id="CAF1056795.1"/>
    </source>
</evidence>
<gene>
    <name evidence="2" type="ORF">GPM918_LOCUS16570</name>
    <name evidence="3" type="ORF">SRO942_LOCUS16570</name>
</gene>
<accession>A0A814L0N7</accession>
<evidence type="ECO:0000313" key="3">
    <source>
        <dbReference type="EMBL" id="CAF3825709.1"/>
    </source>
</evidence>
<name>A0A814L0N7_9BILA</name>